<accession>A0A9C9NHD6</accession>
<dbReference type="Proteomes" id="UP000885680">
    <property type="component" value="Unassembled WGS sequence"/>
</dbReference>
<dbReference type="AlphaFoldDB" id="A0A9C9NHD6"/>
<evidence type="ECO:0000256" key="1">
    <source>
        <dbReference type="SAM" id="Phobius"/>
    </source>
</evidence>
<name>A0A9C9NHD6_9HYPH</name>
<comment type="caution">
    <text evidence="2">The sequence shown here is derived from an EMBL/GenBank/DDBJ whole genome shotgun (WGS) entry which is preliminary data.</text>
</comment>
<keyword evidence="1" id="KW-0812">Transmembrane</keyword>
<dbReference type="Pfam" id="PF12966">
    <property type="entry name" value="AtpR"/>
    <property type="match status" value="1"/>
</dbReference>
<evidence type="ECO:0000313" key="2">
    <source>
        <dbReference type="EMBL" id="HEU01526.1"/>
    </source>
</evidence>
<reference evidence="2" key="1">
    <citation type="journal article" date="2020" name="mSystems">
        <title>Genome- and Community-Level Interaction Insights into Carbon Utilization and Element Cycling Functions of Hydrothermarchaeota in Hydrothermal Sediment.</title>
        <authorList>
            <person name="Zhou Z."/>
            <person name="Liu Y."/>
            <person name="Xu W."/>
            <person name="Pan J."/>
            <person name="Luo Z.H."/>
            <person name="Li M."/>
        </authorList>
    </citation>
    <scope>NUCLEOTIDE SEQUENCE</scope>
    <source>
        <strain evidence="2">HyVt-347</strain>
    </source>
</reference>
<evidence type="ECO:0008006" key="4">
    <source>
        <dbReference type="Google" id="ProtNLM"/>
    </source>
</evidence>
<keyword evidence="1" id="KW-0472">Membrane</keyword>
<evidence type="ECO:0000313" key="3">
    <source>
        <dbReference type="Proteomes" id="UP000885680"/>
    </source>
</evidence>
<feature type="transmembrane region" description="Helical" evidence="1">
    <location>
        <begin position="95"/>
        <end position="116"/>
    </location>
</feature>
<dbReference type="InterPro" id="IPR017581">
    <property type="entry name" value="AtpR-like"/>
</dbReference>
<sequence length="126" mass="13348">MDNRVDPGRHCHRVADRLGMDRQGRRRKMIGIDWGLFGIGVGAGLVAGALFFAGLALGMHLALRSRHAAAVLLSSSALRILVLLGLGWLVAAQGAVTLVGFAVAFLVARFAATAIARHPLKSEQAR</sequence>
<feature type="transmembrane region" description="Helical" evidence="1">
    <location>
        <begin position="34"/>
        <end position="57"/>
    </location>
</feature>
<dbReference type="EMBL" id="DRGN01000203">
    <property type="protein sequence ID" value="HEU01526.1"/>
    <property type="molecule type" value="Genomic_DNA"/>
</dbReference>
<protein>
    <recommendedName>
        <fullName evidence="4">ATP synthase subunit AtpR</fullName>
    </recommendedName>
</protein>
<organism evidence="2 3">
    <name type="scientific">Aurantimonas coralicida</name>
    <dbReference type="NCBI Taxonomy" id="182270"/>
    <lineage>
        <taxon>Bacteria</taxon>
        <taxon>Pseudomonadati</taxon>
        <taxon>Pseudomonadota</taxon>
        <taxon>Alphaproteobacteria</taxon>
        <taxon>Hyphomicrobiales</taxon>
        <taxon>Aurantimonadaceae</taxon>
        <taxon>Aurantimonas</taxon>
    </lineage>
</organism>
<proteinExistence type="predicted"/>
<keyword evidence="1" id="KW-1133">Transmembrane helix</keyword>
<gene>
    <name evidence="2" type="ORF">ENH89_14540</name>
</gene>